<evidence type="ECO:0000256" key="2">
    <source>
        <dbReference type="ARBA" id="ARBA00010527"/>
    </source>
</evidence>
<comment type="similarity">
    <text evidence="2 13">Belongs to the OXA1/ALB3/YidC family. Type 1 subfamily.</text>
</comment>
<evidence type="ECO:0000259" key="15">
    <source>
        <dbReference type="Pfam" id="PF14849"/>
    </source>
</evidence>
<feature type="domain" description="Membrane insertase YidC N-terminal" evidence="15">
    <location>
        <begin position="89"/>
        <end position="362"/>
    </location>
</feature>
<dbReference type="GO" id="GO:0051205">
    <property type="term" value="P:protein insertion into membrane"/>
    <property type="evidence" value="ECO:0007669"/>
    <property type="project" value="TreeGrafter"/>
</dbReference>
<dbReference type="Gene3D" id="2.70.98.90">
    <property type="match status" value="1"/>
</dbReference>
<keyword evidence="5 13" id="KW-1003">Cell membrane</keyword>
<dbReference type="HAMAP" id="MF_01810">
    <property type="entry name" value="YidC_type1"/>
    <property type="match status" value="1"/>
</dbReference>
<protein>
    <recommendedName>
        <fullName evidence="3 13">Membrane protein insertase YidC</fullName>
    </recommendedName>
    <alternativeName>
        <fullName evidence="12 13">Foldase YidC</fullName>
    </alternativeName>
    <alternativeName>
        <fullName evidence="11 13">Membrane integrase YidC</fullName>
    </alternativeName>
    <alternativeName>
        <fullName evidence="13">Membrane protein YidC</fullName>
    </alternativeName>
</protein>
<comment type="caution">
    <text evidence="13">Lacks conserved residue(s) required for the propagation of feature annotation.</text>
</comment>
<sequence>MDIKRTVLWVIFFMSAVMLYDNWQRSHGRPSMFFPGATQTAPAAAGGASGAGATGAGTGAGTTTAGDVPAAAAGAAPATTAPAAQAQLVKFSTDVYDGEIDTRGGTLAKLTLKKQGDGKQPDLYITLFDHTAGHTYLARTGLLGGDFPNHNDVYSQVNAGPTTLSGDQNALKLSFESPVKGGVKVVKTYTFTRGSYVIDVDTKIDNVGTAPVSPTVYMELVRDNTAVETPMFSHTFLGPAVYTDSKHFQKIDFSDLDKNKANFEKSADNGWVAMVQHYFASAWIPKQGVKRDIYAEKFDPALYRVGVKQPVGAIAPGQSADVSARLFAGPEEERMLEGIAPGLELVKDYGWVTIIAKPLFWLLEKIHGFVGNWGWAIVLLTLLIKAVFFPLSAASYKSMARMKEITPRMQALRERFKSDPQKMNAALMELYKTEKVNPFGGCLPVVIQIPVFISLYWVLLASVEMRGAPWILWIHDLSQRDPFFILPVLMAVSMFVQTKLNPTPPDPVQAKMMMFMPIAFSVMFFFFPAGLVLYYVVNNVLSIAQQYYITRKLGGLKKKPA</sequence>
<feature type="transmembrane region" description="Helical" evidence="13">
    <location>
        <begin position="512"/>
        <end position="537"/>
    </location>
</feature>
<keyword evidence="7 13" id="KW-0653">Protein transport</keyword>
<dbReference type="PANTHER" id="PTHR12428:SF65">
    <property type="entry name" value="CYTOCHROME C OXIDASE ASSEMBLY PROTEIN COX18, MITOCHONDRIAL"/>
    <property type="match status" value="1"/>
</dbReference>
<dbReference type="InterPro" id="IPR028055">
    <property type="entry name" value="YidC/Oxa/ALB_C"/>
</dbReference>
<dbReference type="InterPro" id="IPR028053">
    <property type="entry name" value="Membr_insert_YidC_N"/>
</dbReference>
<evidence type="ECO:0000313" key="16">
    <source>
        <dbReference type="EMBL" id="AOJ75604.1"/>
    </source>
</evidence>
<dbReference type="InterPro" id="IPR047196">
    <property type="entry name" value="YidC_ALB_C"/>
</dbReference>
<accession>A0A1B4LEJ0</accession>
<dbReference type="InterPro" id="IPR019998">
    <property type="entry name" value="Membr_insert_YidC"/>
</dbReference>
<feature type="transmembrane region" description="Helical" evidence="13">
    <location>
        <begin position="442"/>
        <end position="463"/>
    </location>
</feature>
<evidence type="ECO:0000256" key="8">
    <source>
        <dbReference type="ARBA" id="ARBA00022989"/>
    </source>
</evidence>
<keyword evidence="8 13" id="KW-1133">Transmembrane helix</keyword>
<proteinExistence type="inferred from homology"/>
<dbReference type="EMBL" id="CP013420">
    <property type="protein sequence ID" value="AOJ75604.1"/>
    <property type="molecule type" value="Genomic_DNA"/>
</dbReference>
<evidence type="ECO:0000256" key="6">
    <source>
        <dbReference type="ARBA" id="ARBA00022692"/>
    </source>
</evidence>
<evidence type="ECO:0000256" key="1">
    <source>
        <dbReference type="ARBA" id="ARBA00004429"/>
    </source>
</evidence>
<dbReference type="RefSeq" id="WP_069239184.1">
    <property type="nucleotide sequence ID" value="NZ_CP013420.1"/>
</dbReference>
<keyword evidence="4 13" id="KW-0813">Transport</keyword>
<dbReference type="GO" id="GO:0015031">
    <property type="term" value="P:protein transport"/>
    <property type="evidence" value="ECO:0007669"/>
    <property type="project" value="UniProtKB-KW"/>
</dbReference>
<evidence type="ECO:0000256" key="13">
    <source>
        <dbReference type="HAMAP-Rule" id="MF_01810"/>
    </source>
</evidence>
<dbReference type="PRINTS" id="PR00701">
    <property type="entry name" value="60KDINNERMP"/>
</dbReference>
<comment type="subcellular location">
    <subcellularLocation>
        <location evidence="1">Cell inner membrane</location>
        <topology evidence="1">Multi-pass membrane protein</topology>
    </subcellularLocation>
    <subcellularLocation>
        <location evidence="13">Cell membrane</location>
        <topology evidence="13">Multi-pass membrane protein</topology>
    </subcellularLocation>
</comment>
<evidence type="ECO:0000256" key="11">
    <source>
        <dbReference type="ARBA" id="ARBA00033245"/>
    </source>
</evidence>
<reference evidence="16 17" key="1">
    <citation type="submission" date="2015-12" db="EMBL/GenBank/DDBJ databases">
        <title>Diversity of Burkholderia near neighbor genomes.</title>
        <authorList>
            <person name="Sahl J."/>
            <person name="Wagner D."/>
            <person name="Keim P."/>
        </authorList>
    </citation>
    <scope>NUCLEOTIDE SEQUENCE [LARGE SCALE GENOMIC DNA]</scope>
    <source>
        <strain evidence="16 17">MSMB0783</strain>
    </source>
</reference>
<dbReference type="AlphaFoldDB" id="A0A1B4LEJ0"/>
<evidence type="ECO:0000256" key="4">
    <source>
        <dbReference type="ARBA" id="ARBA00022448"/>
    </source>
</evidence>
<dbReference type="CDD" id="cd19961">
    <property type="entry name" value="EcYidC-like_peri"/>
    <property type="match status" value="1"/>
</dbReference>
<dbReference type="CDD" id="cd20070">
    <property type="entry name" value="5TM_YidC_Alb3"/>
    <property type="match status" value="1"/>
</dbReference>
<dbReference type="Proteomes" id="UP000243680">
    <property type="component" value="Chromosome 1"/>
</dbReference>
<dbReference type="NCBIfam" id="NF002353">
    <property type="entry name" value="PRK01318.1-4"/>
    <property type="match status" value="1"/>
</dbReference>
<evidence type="ECO:0000259" key="14">
    <source>
        <dbReference type="Pfam" id="PF02096"/>
    </source>
</evidence>
<evidence type="ECO:0000256" key="9">
    <source>
        <dbReference type="ARBA" id="ARBA00023136"/>
    </source>
</evidence>
<dbReference type="Pfam" id="PF14849">
    <property type="entry name" value="YidC_periplas"/>
    <property type="match status" value="1"/>
</dbReference>
<dbReference type="PANTHER" id="PTHR12428">
    <property type="entry name" value="OXA1"/>
    <property type="match status" value="1"/>
</dbReference>
<evidence type="ECO:0000256" key="12">
    <source>
        <dbReference type="ARBA" id="ARBA00033342"/>
    </source>
</evidence>
<keyword evidence="9 13" id="KW-0472">Membrane</keyword>
<name>A0A1B4LEJ0_9BURK</name>
<evidence type="ECO:0000256" key="3">
    <source>
        <dbReference type="ARBA" id="ARBA00015325"/>
    </source>
</evidence>
<dbReference type="Pfam" id="PF02096">
    <property type="entry name" value="60KD_IMP"/>
    <property type="match status" value="1"/>
</dbReference>
<comment type="subunit">
    <text evidence="13">Interacts with the Sec translocase complex via SecD. Specifically interacts with transmembrane segments of nascent integral membrane proteins during membrane integration.</text>
</comment>
<dbReference type="GO" id="GO:0032977">
    <property type="term" value="F:membrane insertase activity"/>
    <property type="evidence" value="ECO:0007669"/>
    <property type="project" value="InterPro"/>
</dbReference>
<dbReference type="PRINTS" id="PR01900">
    <property type="entry name" value="YIDCPROTEIN"/>
</dbReference>
<keyword evidence="10 13" id="KW-0143">Chaperone</keyword>
<dbReference type="GO" id="GO:0005886">
    <property type="term" value="C:plasma membrane"/>
    <property type="evidence" value="ECO:0007669"/>
    <property type="project" value="UniProtKB-SubCell"/>
</dbReference>
<organism evidence="16 17">
    <name type="scientific">Burkholderia ubonensis</name>
    <dbReference type="NCBI Taxonomy" id="101571"/>
    <lineage>
        <taxon>Bacteria</taxon>
        <taxon>Pseudomonadati</taxon>
        <taxon>Pseudomonadota</taxon>
        <taxon>Betaproteobacteria</taxon>
        <taxon>Burkholderiales</taxon>
        <taxon>Burkholderiaceae</taxon>
        <taxon>Burkholderia</taxon>
        <taxon>Burkholderia cepacia complex</taxon>
    </lineage>
</organism>
<keyword evidence="6 13" id="KW-0812">Transmembrane</keyword>
<dbReference type="NCBIfam" id="NF002352">
    <property type="entry name" value="PRK01318.1-3"/>
    <property type="match status" value="1"/>
</dbReference>
<dbReference type="InterPro" id="IPR001708">
    <property type="entry name" value="YidC/ALB3/OXA1/COX18"/>
</dbReference>
<evidence type="ECO:0000256" key="10">
    <source>
        <dbReference type="ARBA" id="ARBA00023186"/>
    </source>
</evidence>
<feature type="transmembrane region" description="Helical" evidence="13">
    <location>
        <begin position="373"/>
        <end position="393"/>
    </location>
</feature>
<dbReference type="NCBIfam" id="TIGR03592">
    <property type="entry name" value="yidC_oxa1_cterm"/>
    <property type="match status" value="1"/>
</dbReference>
<evidence type="ECO:0000256" key="5">
    <source>
        <dbReference type="ARBA" id="ARBA00022475"/>
    </source>
</evidence>
<gene>
    <name evidence="13" type="primary">yidC</name>
    <name evidence="16" type="ORF">WJ35_11415</name>
</gene>
<evidence type="ECO:0000256" key="7">
    <source>
        <dbReference type="ARBA" id="ARBA00022927"/>
    </source>
</evidence>
<evidence type="ECO:0000313" key="17">
    <source>
        <dbReference type="Proteomes" id="UP000243680"/>
    </source>
</evidence>
<comment type="function">
    <text evidence="13">Required for the insertion and/or proper folding and/or complex formation of integral membrane proteins into the membrane. Involved in integration of membrane proteins that insert both dependently and independently of the Sec translocase complex, as well as at least some lipoproteins. Aids folding of multispanning membrane proteins.</text>
</comment>
<feature type="domain" description="Membrane insertase YidC/Oxa/ALB C-terminal" evidence="14">
    <location>
        <begin position="373"/>
        <end position="551"/>
    </location>
</feature>
<dbReference type="NCBIfam" id="TIGR03593">
    <property type="entry name" value="yidC_nterm"/>
    <property type="match status" value="1"/>
</dbReference>
<dbReference type="InterPro" id="IPR038221">
    <property type="entry name" value="YidC_periplasmic_sf"/>
</dbReference>